<feature type="region of interest" description="Disordered" evidence="1">
    <location>
        <begin position="1"/>
        <end position="80"/>
    </location>
</feature>
<protein>
    <submittedName>
        <fullName evidence="2">Uncharacterized protein</fullName>
    </submittedName>
</protein>
<feature type="compositionally biased region" description="Polar residues" evidence="1">
    <location>
        <begin position="40"/>
        <end position="49"/>
    </location>
</feature>
<sequence>MTEDQPNAPEGRGETKDPSEGNPFGGSPTFPDPSGVRPTGNATGFNGTYTETEHHTQHEYDAEHQRGGTPPETSEEEQAD</sequence>
<reference evidence="2 3" key="1">
    <citation type="submission" date="2016-10" db="EMBL/GenBank/DDBJ databases">
        <authorList>
            <person name="de Groot N.N."/>
        </authorList>
    </citation>
    <scope>NUCLEOTIDE SEQUENCE [LARGE SCALE GENOMIC DNA]</scope>
    <source>
        <strain evidence="2 3">NP_1H</strain>
    </source>
</reference>
<dbReference type="RefSeq" id="WP_090584420.1">
    <property type="nucleotide sequence ID" value="NZ_FNDT01000001.1"/>
</dbReference>
<dbReference type="STRING" id="335973.SAMN04488693_101609"/>
<dbReference type="Proteomes" id="UP000199258">
    <property type="component" value="Unassembled WGS sequence"/>
</dbReference>
<dbReference type="OrthoDB" id="9975374at2"/>
<dbReference type="EMBL" id="FNDT01000001">
    <property type="protein sequence ID" value="SDH57091.1"/>
    <property type="molecule type" value="Genomic_DNA"/>
</dbReference>
<evidence type="ECO:0000313" key="2">
    <source>
        <dbReference type="EMBL" id="SDH57091.1"/>
    </source>
</evidence>
<proteinExistence type="predicted"/>
<feature type="compositionally biased region" description="Basic and acidic residues" evidence="1">
    <location>
        <begin position="51"/>
        <end position="66"/>
    </location>
</feature>
<accession>A0A1G8DHH0</accession>
<evidence type="ECO:0000313" key="3">
    <source>
        <dbReference type="Proteomes" id="UP000199258"/>
    </source>
</evidence>
<name>A0A1G8DHH0_9MICC</name>
<gene>
    <name evidence="2" type="ORF">SAMN04488693_101609</name>
</gene>
<dbReference type="AlphaFoldDB" id="A0A1G8DHH0"/>
<organism evidence="2 3">
    <name type="scientific">Arthrobacter subterraneus</name>
    <dbReference type="NCBI Taxonomy" id="335973"/>
    <lineage>
        <taxon>Bacteria</taxon>
        <taxon>Bacillati</taxon>
        <taxon>Actinomycetota</taxon>
        <taxon>Actinomycetes</taxon>
        <taxon>Micrococcales</taxon>
        <taxon>Micrococcaceae</taxon>
        <taxon>Arthrobacter</taxon>
    </lineage>
</organism>
<keyword evidence="3" id="KW-1185">Reference proteome</keyword>
<evidence type="ECO:0000256" key="1">
    <source>
        <dbReference type="SAM" id="MobiDB-lite"/>
    </source>
</evidence>